<dbReference type="InterPro" id="IPR023606">
    <property type="entry name" value="CoA-Trfase_III_dom_1_sf"/>
</dbReference>
<gene>
    <name evidence="1" type="ORF">F7R26_029530</name>
</gene>
<dbReference type="PANTHER" id="PTHR48228:SF5">
    <property type="entry name" value="ALPHA-METHYLACYL-COA RACEMASE"/>
    <property type="match status" value="1"/>
</dbReference>
<protein>
    <submittedName>
        <fullName evidence="1">CoA transferase</fullName>
    </submittedName>
</protein>
<dbReference type="InterPro" id="IPR050509">
    <property type="entry name" value="CoA-transferase_III"/>
</dbReference>
<proteinExistence type="predicted"/>
<evidence type="ECO:0000313" key="1">
    <source>
        <dbReference type="EMBL" id="QOT78930.1"/>
    </source>
</evidence>
<organism evidence="1 2">
    <name type="scientific">Cupriavidus basilensis</name>
    <dbReference type="NCBI Taxonomy" id="68895"/>
    <lineage>
        <taxon>Bacteria</taxon>
        <taxon>Pseudomonadati</taxon>
        <taxon>Pseudomonadota</taxon>
        <taxon>Betaproteobacteria</taxon>
        <taxon>Burkholderiales</taxon>
        <taxon>Burkholderiaceae</taxon>
        <taxon>Cupriavidus</taxon>
    </lineage>
</organism>
<evidence type="ECO:0000313" key="2">
    <source>
        <dbReference type="Proteomes" id="UP000397656"/>
    </source>
</evidence>
<sequence>MTYPFLNRLRVIESSAFIAAPLAGLTLAQFGADVIRVDMIGGGIDYMRMPRMPQAGGKGRSLYWTALNKGKRSIAVDLRKPEGRELVQALATAPGPDAGVLLTNIGTPWLAHEALAARRADMISCTIQGNGDGGTAVDYTVNCATGYPAVTGGGSRERPVNHVLPAWDIACAYQAAFAVVAAVAQRRRTGAGAQLKLALSDMAFTMLSHLGLLAEAELLQQERPSIGNHLYGAFGRDFGTLDGGRLMVAAISAGQWKALVEACGIAGQVTALEQRTGLNLGDEADRFACREAIAELVAPWFAARTQAEAERLLEARKVCWGRYSTVGELLAGDPRVSLANPVFERIATPGVGEHLAAGAAVRVASMERAATLPAALLGTHTDQVLHEVLGLDGAAVGRLHDAGVVAGPERDPTAGAGSGVDAGACARA</sequence>
<dbReference type="SUPFAM" id="SSF89796">
    <property type="entry name" value="CoA-transferase family III (CaiB/BaiF)"/>
    <property type="match status" value="1"/>
</dbReference>
<reference evidence="1 2" key="1">
    <citation type="submission" date="2020-10" db="EMBL/GenBank/DDBJ databases">
        <title>Complete genome sequence of Cupriavidus basilensis CCUG 49340T.</title>
        <authorList>
            <person name="Salva-Serra F."/>
            <person name="Donoso R.A."/>
            <person name="Cho K.H."/>
            <person name="Yoo J.A."/>
            <person name="Lee K."/>
            <person name="Yoon S.-H."/>
            <person name="Perez-Pantoja D."/>
            <person name="Moore E.R.B."/>
        </authorList>
    </citation>
    <scope>NUCLEOTIDE SEQUENCE [LARGE SCALE GENOMIC DNA]</scope>
    <source>
        <strain evidence="2">CCUG 49340</strain>
    </source>
</reference>
<dbReference type="PANTHER" id="PTHR48228">
    <property type="entry name" value="SUCCINYL-COA--D-CITRAMALATE COA-TRANSFERASE"/>
    <property type="match status" value="1"/>
</dbReference>
<name>A0A643FPE8_9BURK</name>
<dbReference type="GO" id="GO:0016740">
    <property type="term" value="F:transferase activity"/>
    <property type="evidence" value="ECO:0007669"/>
    <property type="project" value="UniProtKB-KW"/>
</dbReference>
<dbReference type="Gene3D" id="3.30.1540.10">
    <property type="entry name" value="formyl-coa transferase, domain 3"/>
    <property type="match status" value="1"/>
</dbReference>
<dbReference type="EMBL" id="CP062804">
    <property type="protein sequence ID" value="QOT78930.1"/>
    <property type="molecule type" value="Genomic_DNA"/>
</dbReference>
<dbReference type="Pfam" id="PF02515">
    <property type="entry name" value="CoA_transf_3"/>
    <property type="match status" value="1"/>
</dbReference>
<dbReference type="Proteomes" id="UP000397656">
    <property type="component" value="Chromosome 2"/>
</dbReference>
<accession>A0A643FPE8</accession>
<dbReference type="InterPro" id="IPR003673">
    <property type="entry name" value="CoA-Trfase_fam_III"/>
</dbReference>
<dbReference type="GeneID" id="98405100"/>
<dbReference type="AlphaFoldDB" id="A0A643FPE8"/>
<dbReference type="RefSeq" id="WP_150989359.1">
    <property type="nucleotide sequence ID" value="NZ_CP062804.1"/>
</dbReference>
<dbReference type="InterPro" id="IPR044855">
    <property type="entry name" value="CoA-Trfase_III_dom3_sf"/>
</dbReference>
<keyword evidence="1" id="KW-0808">Transferase</keyword>
<dbReference type="Gene3D" id="3.40.50.10540">
    <property type="entry name" value="Crotonobetainyl-coa:carnitine coa-transferase, domain 1"/>
    <property type="match status" value="1"/>
</dbReference>